<comment type="caution">
    <text evidence="2">The sequence shown here is derived from an EMBL/GenBank/DDBJ whole genome shotgun (WGS) entry which is preliminary data.</text>
</comment>
<accession>A0AAU9MLP2</accession>
<sequence length="184" mass="21735">MCTKDNRPFSIVDDEGFKEFVWELNLGFKMTSRWTVARDCIEIYEQEAKKVKEMLKGQTTCLTMDTWSSIRNVNYMYLMALWIYDAWVLQKKILNFCPIENHRGETIGTLVYECIQRWGIEIVFTVTVDDASSNDRAIRFLKRMLKGPNQIVNIFTFVVMQISSILSLEMVWNRNSILLLEFKM</sequence>
<keyword evidence="3" id="KW-1185">Reference proteome</keyword>
<name>A0AAU9MLP2_9ASTR</name>
<keyword evidence="1" id="KW-1133">Transmembrane helix</keyword>
<dbReference type="Proteomes" id="UP001157418">
    <property type="component" value="Unassembled WGS sequence"/>
</dbReference>
<dbReference type="Gene3D" id="1.10.10.1070">
    <property type="entry name" value="Zinc finger, BED domain-containing"/>
    <property type="match status" value="1"/>
</dbReference>
<dbReference type="SUPFAM" id="SSF53098">
    <property type="entry name" value="Ribonuclease H-like"/>
    <property type="match status" value="1"/>
</dbReference>
<dbReference type="PANTHER" id="PTHR46481:SF8">
    <property type="entry name" value="ZINC FINGER BED DOMAIN-CONTAINING PROTEIN RICESLEEPER 1-LIKE"/>
    <property type="match status" value="1"/>
</dbReference>
<gene>
    <name evidence="2" type="ORF">LVIROSA_LOCUS14424</name>
</gene>
<keyword evidence="1" id="KW-0812">Transmembrane</keyword>
<evidence type="ECO:0000256" key="1">
    <source>
        <dbReference type="SAM" id="Phobius"/>
    </source>
</evidence>
<feature type="transmembrane region" description="Helical" evidence="1">
    <location>
        <begin position="151"/>
        <end position="172"/>
    </location>
</feature>
<keyword evidence="1" id="KW-0472">Membrane</keyword>
<organism evidence="2 3">
    <name type="scientific">Lactuca virosa</name>
    <dbReference type="NCBI Taxonomy" id="75947"/>
    <lineage>
        <taxon>Eukaryota</taxon>
        <taxon>Viridiplantae</taxon>
        <taxon>Streptophyta</taxon>
        <taxon>Embryophyta</taxon>
        <taxon>Tracheophyta</taxon>
        <taxon>Spermatophyta</taxon>
        <taxon>Magnoliopsida</taxon>
        <taxon>eudicotyledons</taxon>
        <taxon>Gunneridae</taxon>
        <taxon>Pentapetalae</taxon>
        <taxon>asterids</taxon>
        <taxon>campanulids</taxon>
        <taxon>Asterales</taxon>
        <taxon>Asteraceae</taxon>
        <taxon>Cichorioideae</taxon>
        <taxon>Cichorieae</taxon>
        <taxon>Lactucinae</taxon>
        <taxon>Lactuca</taxon>
    </lineage>
</organism>
<dbReference type="PANTHER" id="PTHR46481">
    <property type="entry name" value="ZINC FINGER BED DOMAIN-CONTAINING PROTEIN 4"/>
    <property type="match status" value="1"/>
</dbReference>
<evidence type="ECO:0000313" key="3">
    <source>
        <dbReference type="Proteomes" id="UP001157418"/>
    </source>
</evidence>
<dbReference type="InterPro" id="IPR052035">
    <property type="entry name" value="ZnF_BED_domain_contain"/>
</dbReference>
<dbReference type="AlphaFoldDB" id="A0AAU9MLP2"/>
<reference evidence="2 3" key="1">
    <citation type="submission" date="2022-01" db="EMBL/GenBank/DDBJ databases">
        <authorList>
            <person name="Xiong W."/>
            <person name="Schranz E."/>
        </authorList>
    </citation>
    <scope>NUCLEOTIDE SEQUENCE [LARGE SCALE GENOMIC DNA]</scope>
</reference>
<dbReference type="EMBL" id="CAKMRJ010002223">
    <property type="protein sequence ID" value="CAH1427417.1"/>
    <property type="molecule type" value="Genomic_DNA"/>
</dbReference>
<evidence type="ECO:0000313" key="2">
    <source>
        <dbReference type="EMBL" id="CAH1427417.1"/>
    </source>
</evidence>
<proteinExistence type="predicted"/>
<dbReference type="SUPFAM" id="SSF140996">
    <property type="entry name" value="Hermes dimerisation domain"/>
    <property type="match status" value="1"/>
</dbReference>
<evidence type="ECO:0008006" key="4">
    <source>
        <dbReference type="Google" id="ProtNLM"/>
    </source>
</evidence>
<dbReference type="InterPro" id="IPR012337">
    <property type="entry name" value="RNaseH-like_sf"/>
</dbReference>
<protein>
    <recommendedName>
        <fullName evidence="4">DUF659 domain-containing protein</fullName>
    </recommendedName>
</protein>